<protein>
    <recommendedName>
        <fullName evidence="2">Tyr recombinase domain-containing protein</fullName>
    </recommendedName>
</protein>
<reference evidence="3" key="1">
    <citation type="journal article" date="2020" name="mSystems">
        <title>Genome- and Community-Level Interaction Insights into Carbon Utilization and Element Cycling Functions of Hydrothermarchaeota in Hydrothermal Sediment.</title>
        <authorList>
            <person name="Zhou Z."/>
            <person name="Liu Y."/>
            <person name="Xu W."/>
            <person name="Pan J."/>
            <person name="Luo Z.H."/>
            <person name="Li M."/>
        </authorList>
    </citation>
    <scope>NUCLEOTIDE SEQUENCE [LARGE SCALE GENOMIC DNA]</scope>
    <source>
        <strain evidence="3">HyVt-233</strain>
    </source>
</reference>
<dbReference type="InterPro" id="IPR013762">
    <property type="entry name" value="Integrase-like_cat_sf"/>
</dbReference>
<dbReference type="InterPro" id="IPR002104">
    <property type="entry name" value="Integrase_catalytic"/>
</dbReference>
<dbReference type="GO" id="GO:0003677">
    <property type="term" value="F:DNA binding"/>
    <property type="evidence" value="ECO:0007669"/>
    <property type="project" value="InterPro"/>
</dbReference>
<dbReference type="SUPFAM" id="SSF56349">
    <property type="entry name" value="DNA breaking-rejoining enzymes"/>
    <property type="match status" value="1"/>
</dbReference>
<dbReference type="GO" id="GO:0006310">
    <property type="term" value="P:DNA recombination"/>
    <property type="evidence" value="ECO:0007669"/>
    <property type="project" value="UniProtKB-KW"/>
</dbReference>
<gene>
    <name evidence="3" type="ORF">ENG63_04970</name>
</gene>
<dbReference type="Gene3D" id="1.10.443.10">
    <property type="entry name" value="Intergrase catalytic core"/>
    <property type="match status" value="1"/>
</dbReference>
<evidence type="ECO:0000313" key="3">
    <source>
        <dbReference type="EMBL" id="HDD44195.1"/>
    </source>
</evidence>
<evidence type="ECO:0000259" key="2">
    <source>
        <dbReference type="PROSITE" id="PS51898"/>
    </source>
</evidence>
<comment type="caution">
    <text evidence="3">The sequence shown here is derived from an EMBL/GenBank/DDBJ whole genome shotgun (WGS) entry which is preliminary data.</text>
</comment>
<keyword evidence="1" id="KW-0233">DNA recombination</keyword>
<accession>A0A7C0U2U4</accession>
<dbReference type="GO" id="GO:0015074">
    <property type="term" value="P:DNA integration"/>
    <property type="evidence" value="ECO:0007669"/>
    <property type="project" value="InterPro"/>
</dbReference>
<dbReference type="PROSITE" id="PS51898">
    <property type="entry name" value="TYR_RECOMBINASE"/>
    <property type="match status" value="1"/>
</dbReference>
<dbReference type="AlphaFoldDB" id="A0A7C0U2U4"/>
<dbReference type="Proteomes" id="UP000886289">
    <property type="component" value="Unassembled WGS sequence"/>
</dbReference>
<organism evidence="3">
    <name type="scientific">Desulfofervidus auxilii</name>
    <dbReference type="NCBI Taxonomy" id="1621989"/>
    <lineage>
        <taxon>Bacteria</taxon>
        <taxon>Pseudomonadati</taxon>
        <taxon>Thermodesulfobacteriota</taxon>
        <taxon>Candidatus Desulfofervidia</taxon>
        <taxon>Candidatus Desulfofervidales</taxon>
        <taxon>Candidatus Desulfofervidaceae</taxon>
        <taxon>Candidatus Desulfofervidus</taxon>
    </lineage>
</organism>
<feature type="domain" description="Tyr recombinase" evidence="2">
    <location>
        <begin position="99"/>
        <end position="273"/>
    </location>
</feature>
<dbReference type="Pfam" id="PF00589">
    <property type="entry name" value="Phage_integrase"/>
    <property type="match status" value="1"/>
</dbReference>
<evidence type="ECO:0000256" key="1">
    <source>
        <dbReference type="ARBA" id="ARBA00023172"/>
    </source>
</evidence>
<dbReference type="InterPro" id="IPR011010">
    <property type="entry name" value="DNA_brk_join_enz"/>
</dbReference>
<dbReference type="EMBL" id="DRBS01000193">
    <property type="protein sequence ID" value="HDD44195.1"/>
    <property type="molecule type" value="Genomic_DNA"/>
</dbReference>
<proteinExistence type="predicted"/>
<name>A0A7C0U2U4_DESA2</name>
<sequence length="287" mass="34008">MANLADLESKIKTILFWQQQNLASSTFASKKSIINDYLKYIQKNQLEIDKFSVMSYLSDYQKTHKKYSTYVVLKHLRKFLKDLEIDNNIQSIRVSIDDIDMHAMPDEDVIKLIHAKYSYEPYLRGVICLATTYGLRRIEIQKIKKSDIDLKNKKIFIDTAKRGVKRWMLIPDEIIGVLADFKEDIKQVSVTDLSFLFHKACYLADIKTKKWYGYHAIRRALINNLTLSGLDDFTIAKFFRWRKSYSAYSPVTFEILNRYRQSMDNEDIIKEIDQKVFKIHPFIKEWL</sequence>